<evidence type="ECO:0000313" key="4">
    <source>
        <dbReference type="Proteomes" id="UP001162131"/>
    </source>
</evidence>
<feature type="coiled-coil region" evidence="1">
    <location>
        <begin position="163"/>
        <end position="278"/>
    </location>
</feature>
<proteinExistence type="predicted"/>
<dbReference type="Proteomes" id="UP001162131">
    <property type="component" value="Unassembled WGS sequence"/>
</dbReference>
<evidence type="ECO:0000313" key="3">
    <source>
        <dbReference type="EMBL" id="CAG9311262.1"/>
    </source>
</evidence>
<evidence type="ECO:0000256" key="1">
    <source>
        <dbReference type="SAM" id="Coils"/>
    </source>
</evidence>
<evidence type="ECO:0000256" key="2">
    <source>
        <dbReference type="SAM" id="MobiDB-lite"/>
    </source>
</evidence>
<sequence length="473" mass="55667">MEDELSSPRDIEIDGRQLRSVLGSISNQLIVPFLERRGRSNMHKDNPLDELRDVIQELTERERELQACIGIATMLLDNNDTLNSRLKEYKLKKAIQKDKARLLNIEINRYKEELLTSEEKYEQVNGALIKCEEQLLIITAENKRVLNESCKLKELPDTLMISVKNYESEIEELKLSFRKQLDEMHRTKFELERKLKRSFEEKNKMENQLQEVKEEYEKLDKKHCICMQKLKDLEGELEKCKDDKNEIEKKYEIMAIKFEKIRSQNEKLEEDLNVIENMNINRKANSRRQSRHMSLLNELECIENENGFETLEECEIEEKPSPSPSNGNYRIERSKTTTTRPEPKYQKGFISIASNGKESFIFGKEKLCSIVNEGSVIIEGKKEKITRKDPAEEYFLLTTQTVKMNSPYMETICIIPAQTLYQKAIRDNIPFHKWHVWVESELNSAYIQSLYNTDTISSKAPKQKDKKRSIFPF</sequence>
<name>A0AAU9ICS8_9CILI</name>
<feature type="region of interest" description="Disordered" evidence="2">
    <location>
        <begin position="316"/>
        <end position="342"/>
    </location>
</feature>
<organism evidence="3 4">
    <name type="scientific">Blepharisma stoltei</name>
    <dbReference type="NCBI Taxonomy" id="1481888"/>
    <lineage>
        <taxon>Eukaryota</taxon>
        <taxon>Sar</taxon>
        <taxon>Alveolata</taxon>
        <taxon>Ciliophora</taxon>
        <taxon>Postciliodesmatophora</taxon>
        <taxon>Heterotrichea</taxon>
        <taxon>Heterotrichida</taxon>
        <taxon>Blepharismidae</taxon>
        <taxon>Blepharisma</taxon>
    </lineage>
</organism>
<feature type="coiled-coil region" evidence="1">
    <location>
        <begin position="48"/>
        <end position="127"/>
    </location>
</feature>
<gene>
    <name evidence="3" type="ORF">BSTOLATCC_MIC3553</name>
</gene>
<dbReference type="AlphaFoldDB" id="A0AAU9ICS8"/>
<dbReference type="EMBL" id="CAJZBQ010000004">
    <property type="protein sequence ID" value="CAG9311262.1"/>
    <property type="molecule type" value="Genomic_DNA"/>
</dbReference>
<protein>
    <submittedName>
        <fullName evidence="3">Uncharacterized protein</fullName>
    </submittedName>
</protein>
<accession>A0AAU9ICS8</accession>
<keyword evidence="1" id="KW-0175">Coiled coil</keyword>
<reference evidence="3" key="1">
    <citation type="submission" date="2021-09" db="EMBL/GenBank/DDBJ databases">
        <authorList>
            <consortium name="AG Swart"/>
            <person name="Singh M."/>
            <person name="Singh A."/>
            <person name="Seah K."/>
            <person name="Emmerich C."/>
        </authorList>
    </citation>
    <scope>NUCLEOTIDE SEQUENCE</scope>
    <source>
        <strain evidence="3">ATCC30299</strain>
    </source>
</reference>
<feature type="compositionally biased region" description="Basic and acidic residues" evidence="2">
    <location>
        <begin position="330"/>
        <end position="342"/>
    </location>
</feature>
<comment type="caution">
    <text evidence="3">The sequence shown here is derived from an EMBL/GenBank/DDBJ whole genome shotgun (WGS) entry which is preliminary data.</text>
</comment>
<keyword evidence="4" id="KW-1185">Reference proteome</keyword>